<organism evidence="2 3">
    <name type="scientific">Rhizobium viscosum</name>
    <name type="common">Arthrobacter viscosus</name>
    <dbReference type="NCBI Taxonomy" id="1673"/>
    <lineage>
        <taxon>Bacteria</taxon>
        <taxon>Pseudomonadati</taxon>
        <taxon>Pseudomonadota</taxon>
        <taxon>Alphaproteobacteria</taxon>
        <taxon>Hyphomicrobiales</taxon>
        <taxon>Rhizobiaceae</taxon>
        <taxon>Rhizobium/Agrobacterium group</taxon>
        <taxon>Rhizobium</taxon>
    </lineage>
</organism>
<keyword evidence="1" id="KW-0472">Membrane</keyword>
<feature type="transmembrane region" description="Helical" evidence="1">
    <location>
        <begin position="27"/>
        <end position="46"/>
    </location>
</feature>
<sequence length="65" mass="6872">MMSDYSGTRDEAPVAGQAARRLVASGMLQPLGGLLLAAGFVISLAGRHEGQLIRAERIHQEAIGR</sequence>
<evidence type="ECO:0000256" key="1">
    <source>
        <dbReference type="SAM" id="Phobius"/>
    </source>
</evidence>
<gene>
    <name evidence="2" type="ORF">H4W29_004167</name>
</gene>
<dbReference type="Proteomes" id="UP000620262">
    <property type="component" value="Unassembled WGS sequence"/>
</dbReference>
<accession>A0ABR9IUW5</accession>
<comment type="caution">
    <text evidence="2">The sequence shown here is derived from an EMBL/GenBank/DDBJ whole genome shotgun (WGS) entry which is preliminary data.</text>
</comment>
<evidence type="ECO:0000313" key="3">
    <source>
        <dbReference type="Proteomes" id="UP000620262"/>
    </source>
</evidence>
<dbReference type="EMBL" id="JADBEC010000001">
    <property type="protein sequence ID" value="MBE1506986.1"/>
    <property type="molecule type" value="Genomic_DNA"/>
</dbReference>
<proteinExistence type="predicted"/>
<name>A0ABR9IUW5_RHIVS</name>
<keyword evidence="3" id="KW-1185">Reference proteome</keyword>
<evidence type="ECO:0000313" key="2">
    <source>
        <dbReference type="EMBL" id="MBE1506986.1"/>
    </source>
</evidence>
<reference evidence="2 3" key="1">
    <citation type="submission" date="2020-10" db="EMBL/GenBank/DDBJ databases">
        <title>Sequencing the genomes of 1000 actinobacteria strains.</title>
        <authorList>
            <person name="Klenk H.-P."/>
        </authorList>
    </citation>
    <scope>NUCLEOTIDE SEQUENCE [LARGE SCALE GENOMIC DNA]</scope>
    <source>
        <strain evidence="2 3">DSM 7307</strain>
    </source>
</reference>
<keyword evidence="1" id="KW-0812">Transmembrane</keyword>
<dbReference type="RefSeq" id="WP_192730609.1">
    <property type="nucleotide sequence ID" value="NZ_BAAAVL010000015.1"/>
</dbReference>
<protein>
    <submittedName>
        <fullName evidence="2">Uncharacterized protein</fullName>
    </submittedName>
</protein>
<keyword evidence="1" id="KW-1133">Transmembrane helix</keyword>